<dbReference type="EMBL" id="JAPDRK010000013">
    <property type="protein sequence ID" value="KAJ9606922.1"/>
    <property type="molecule type" value="Genomic_DNA"/>
</dbReference>
<keyword evidence="3" id="KW-0223">Dioxygenase</keyword>
<dbReference type="AlphaFoldDB" id="A0AA39CG69"/>
<keyword evidence="4" id="KW-0560">Oxidoreductase</keyword>
<dbReference type="PANTHER" id="PTHR10869">
    <property type="entry name" value="PROLYL 4-HYDROXYLASE ALPHA SUBUNIT"/>
    <property type="match status" value="1"/>
</dbReference>
<name>A0AA39CG69_9EURO</name>
<keyword evidence="5" id="KW-0408">Iron</keyword>
<keyword evidence="8" id="KW-1185">Reference proteome</keyword>
<dbReference type="Pfam" id="PF13640">
    <property type="entry name" value="2OG-FeII_Oxy_3"/>
    <property type="match status" value="1"/>
</dbReference>
<dbReference type="GO" id="GO:0005506">
    <property type="term" value="F:iron ion binding"/>
    <property type="evidence" value="ECO:0007669"/>
    <property type="project" value="InterPro"/>
</dbReference>
<keyword evidence="2" id="KW-0479">Metal-binding</keyword>
<dbReference type="Gene3D" id="2.60.120.620">
    <property type="entry name" value="q2cbj1_9rhob like domain"/>
    <property type="match status" value="1"/>
</dbReference>
<sequence>MPDIMIMGGLVRQSRFEPSAVLHSNIGSLQKQFRPGRTSSTAFLPDEDPVVQCIKQRAADFQGYADVEQVDEIQVTHYEGGQQFRNHYDWKSFGERGTTDRETTFFAYLDANCTNCGTRFPYLSYDWTAADQSWCQWVDCGEPALTIKPVPGSALFWRNLYNNGTGDRRSLHEGLPLTGYDFKTGLNIWTMIDVSP</sequence>
<accession>A0AA39CG69</accession>
<evidence type="ECO:0000256" key="1">
    <source>
        <dbReference type="ARBA" id="ARBA00001961"/>
    </source>
</evidence>
<dbReference type="GO" id="GO:0031418">
    <property type="term" value="F:L-ascorbic acid binding"/>
    <property type="evidence" value="ECO:0007669"/>
    <property type="project" value="InterPro"/>
</dbReference>
<dbReference type="PANTHER" id="PTHR10869:SF242">
    <property type="entry name" value="PROLYL 4-HYDROXYLASE ALPHA SUBUNIT DOMAIN-CONTAINING PROTEIN"/>
    <property type="match status" value="1"/>
</dbReference>
<reference evidence="7" key="1">
    <citation type="submission" date="2022-10" db="EMBL/GenBank/DDBJ databases">
        <title>Culturing micro-colonial fungi from biological soil crusts in the Mojave desert and describing Neophaeococcomyces mojavensis, and introducing the new genera and species Taxawa tesnikishii.</title>
        <authorList>
            <person name="Kurbessoian T."/>
            <person name="Stajich J.E."/>
        </authorList>
    </citation>
    <scope>NUCLEOTIDE SEQUENCE</scope>
    <source>
        <strain evidence="7">TK_41</strain>
    </source>
</reference>
<comment type="cofactor">
    <cofactor evidence="1">
        <name>L-ascorbate</name>
        <dbReference type="ChEBI" id="CHEBI:38290"/>
    </cofactor>
</comment>
<evidence type="ECO:0000313" key="8">
    <source>
        <dbReference type="Proteomes" id="UP001172673"/>
    </source>
</evidence>
<comment type="caution">
    <text evidence="7">The sequence shown here is derived from an EMBL/GenBank/DDBJ whole genome shotgun (WGS) entry which is preliminary data.</text>
</comment>
<evidence type="ECO:0000256" key="2">
    <source>
        <dbReference type="ARBA" id="ARBA00022723"/>
    </source>
</evidence>
<evidence type="ECO:0000259" key="6">
    <source>
        <dbReference type="SMART" id="SM00702"/>
    </source>
</evidence>
<evidence type="ECO:0000256" key="5">
    <source>
        <dbReference type="ARBA" id="ARBA00023004"/>
    </source>
</evidence>
<dbReference type="InterPro" id="IPR045054">
    <property type="entry name" value="P4HA-like"/>
</dbReference>
<dbReference type="GO" id="GO:0005783">
    <property type="term" value="C:endoplasmic reticulum"/>
    <property type="evidence" value="ECO:0007669"/>
    <property type="project" value="TreeGrafter"/>
</dbReference>
<dbReference type="SMART" id="SM00702">
    <property type="entry name" value="P4Hc"/>
    <property type="match status" value="1"/>
</dbReference>
<evidence type="ECO:0000256" key="4">
    <source>
        <dbReference type="ARBA" id="ARBA00023002"/>
    </source>
</evidence>
<evidence type="ECO:0000256" key="3">
    <source>
        <dbReference type="ARBA" id="ARBA00022964"/>
    </source>
</evidence>
<dbReference type="InterPro" id="IPR006620">
    <property type="entry name" value="Pro_4_hyd_alph"/>
</dbReference>
<gene>
    <name evidence="7" type="ORF">H2200_008933</name>
</gene>
<dbReference type="Proteomes" id="UP001172673">
    <property type="component" value="Unassembled WGS sequence"/>
</dbReference>
<protein>
    <recommendedName>
        <fullName evidence="6">Prolyl 4-hydroxylase alpha subunit domain-containing protein</fullName>
    </recommendedName>
</protein>
<feature type="domain" description="Prolyl 4-hydroxylase alpha subunit" evidence="6">
    <location>
        <begin position="13"/>
        <end position="191"/>
    </location>
</feature>
<dbReference type="InterPro" id="IPR044862">
    <property type="entry name" value="Pro_4_hyd_alph_FE2OG_OXY"/>
</dbReference>
<dbReference type="GO" id="GO:0004656">
    <property type="term" value="F:procollagen-proline 4-dioxygenase activity"/>
    <property type="evidence" value="ECO:0007669"/>
    <property type="project" value="TreeGrafter"/>
</dbReference>
<organism evidence="7 8">
    <name type="scientific">Cladophialophora chaetospira</name>
    <dbReference type="NCBI Taxonomy" id="386627"/>
    <lineage>
        <taxon>Eukaryota</taxon>
        <taxon>Fungi</taxon>
        <taxon>Dikarya</taxon>
        <taxon>Ascomycota</taxon>
        <taxon>Pezizomycotina</taxon>
        <taxon>Eurotiomycetes</taxon>
        <taxon>Chaetothyriomycetidae</taxon>
        <taxon>Chaetothyriales</taxon>
        <taxon>Herpotrichiellaceae</taxon>
        <taxon>Cladophialophora</taxon>
    </lineage>
</organism>
<proteinExistence type="predicted"/>
<evidence type="ECO:0000313" key="7">
    <source>
        <dbReference type="EMBL" id="KAJ9606922.1"/>
    </source>
</evidence>